<dbReference type="SUPFAM" id="SSF53706">
    <property type="entry name" value="Formate dehydrogenase/DMSO reductase, domains 1-3"/>
    <property type="match status" value="1"/>
</dbReference>
<dbReference type="PANTHER" id="PTHR43742">
    <property type="entry name" value="TRIMETHYLAMINE-N-OXIDE REDUCTASE"/>
    <property type="match status" value="1"/>
</dbReference>
<dbReference type="InterPro" id="IPR050612">
    <property type="entry name" value="Prok_Mopterin_Oxidored"/>
</dbReference>
<evidence type="ECO:0000256" key="3">
    <source>
        <dbReference type="ARBA" id="ARBA00023004"/>
    </source>
</evidence>
<dbReference type="GO" id="GO:0043546">
    <property type="term" value="F:molybdopterin cofactor binding"/>
    <property type="evidence" value="ECO:0007669"/>
    <property type="project" value="InterPro"/>
</dbReference>
<organism evidence="5 6">
    <name type="scientific">Clostridium aceticum</name>
    <dbReference type="NCBI Taxonomy" id="84022"/>
    <lineage>
        <taxon>Bacteria</taxon>
        <taxon>Bacillati</taxon>
        <taxon>Bacillota</taxon>
        <taxon>Clostridia</taxon>
        <taxon>Eubacteriales</taxon>
        <taxon>Clostridiaceae</taxon>
        <taxon>Clostridium</taxon>
    </lineage>
</organism>
<dbReference type="SUPFAM" id="SSF50692">
    <property type="entry name" value="ADC-like"/>
    <property type="match status" value="1"/>
</dbReference>
<dbReference type="AlphaFoldDB" id="A0A0D8IAF7"/>
<dbReference type="PANTHER" id="PTHR43742:SF6">
    <property type="entry name" value="OXIDOREDUCTASE YYAE-RELATED"/>
    <property type="match status" value="1"/>
</dbReference>
<dbReference type="CDD" id="cd02775">
    <property type="entry name" value="MopB_CT"/>
    <property type="match status" value="1"/>
</dbReference>
<dbReference type="GO" id="GO:0016491">
    <property type="term" value="F:oxidoreductase activity"/>
    <property type="evidence" value="ECO:0007669"/>
    <property type="project" value="InterPro"/>
</dbReference>
<accession>A0A0D8IAF7</accession>
<dbReference type="InterPro" id="IPR006657">
    <property type="entry name" value="MoPterin_dinucl-bd_dom"/>
</dbReference>
<dbReference type="Proteomes" id="UP000035704">
    <property type="component" value="Chromosome"/>
</dbReference>
<dbReference type="GO" id="GO:0046872">
    <property type="term" value="F:metal ion binding"/>
    <property type="evidence" value="ECO:0007669"/>
    <property type="project" value="UniProtKB-KW"/>
</dbReference>
<dbReference type="PATRIC" id="fig|84022.5.peg.996"/>
<keyword evidence="3" id="KW-0408">Iron</keyword>
<dbReference type="Pfam" id="PF01568">
    <property type="entry name" value="Molydop_binding"/>
    <property type="match status" value="1"/>
</dbReference>
<gene>
    <name evidence="5" type="ORF">CACET_c37480</name>
</gene>
<proteinExistence type="inferred from homology"/>
<evidence type="ECO:0000256" key="4">
    <source>
        <dbReference type="ARBA" id="ARBA00023014"/>
    </source>
</evidence>
<name>A0A0D8IAF7_9CLOT</name>
<dbReference type="InterPro" id="IPR006963">
    <property type="entry name" value="Mopterin_OxRdtase_4Fe-4S_dom"/>
</dbReference>
<dbReference type="GO" id="GO:0051536">
    <property type="term" value="F:iron-sulfur cluster binding"/>
    <property type="evidence" value="ECO:0007669"/>
    <property type="project" value="UniProtKB-KW"/>
</dbReference>
<keyword evidence="4" id="KW-0411">Iron-sulfur</keyword>
<dbReference type="STRING" id="84022.CACET_c37480"/>
<dbReference type="Pfam" id="PF04879">
    <property type="entry name" value="Molybdop_Fe4S4"/>
    <property type="match status" value="1"/>
</dbReference>
<dbReference type="OrthoDB" id="9803192at2"/>
<evidence type="ECO:0000256" key="2">
    <source>
        <dbReference type="ARBA" id="ARBA00022723"/>
    </source>
</evidence>
<dbReference type="SMART" id="SM00926">
    <property type="entry name" value="Molybdop_Fe4S4"/>
    <property type="match status" value="1"/>
</dbReference>
<dbReference type="InterPro" id="IPR006656">
    <property type="entry name" value="Mopterin_OxRdtase"/>
</dbReference>
<evidence type="ECO:0000313" key="6">
    <source>
        <dbReference type="Proteomes" id="UP000035704"/>
    </source>
</evidence>
<protein>
    <submittedName>
        <fullName evidence="5">Anaerobic dehydrogenase</fullName>
    </submittedName>
</protein>
<reference evidence="5 6" key="1">
    <citation type="submission" date="2014-10" db="EMBL/GenBank/DDBJ databases">
        <title>Genome sequence of Clostridium aceticum DSM 1496.</title>
        <authorList>
            <person name="Poehlein A."/>
            <person name="Schiel-Bengelsdorf B."/>
            <person name="Gottschalk G."/>
            <person name="Duerre P."/>
            <person name="Daniel R."/>
        </authorList>
    </citation>
    <scope>NUCLEOTIDE SEQUENCE [LARGE SCALE GENOMIC DNA]</scope>
    <source>
        <strain evidence="5 6">DSM 1496</strain>
    </source>
</reference>
<keyword evidence="2" id="KW-0479">Metal-binding</keyword>
<evidence type="ECO:0000256" key="1">
    <source>
        <dbReference type="ARBA" id="ARBA00010312"/>
    </source>
</evidence>
<dbReference type="Gene3D" id="3.40.50.740">
    <property type="match status" value="1"/>
</dbReference>
<dbReference type="Gene3D" id="2.20.25.90">
    <property type="entry name" value="ADC-like domains"/>
    <property type="match status" value="1"/>
</dbReference>
<dbReference type="Gene3D" id="3.30.2070.10">
    <property type="entry name" value="Formate dehydrogenase/DMSO reductase"/>
    <property type="match status" value="1"/>
</dbReference>
<dbReference type="Pfam" id="PF00384">
    <property type="entry name" value="Molybdopterin"/>
    <property type="match status" value="1"/>
</dbReference>
<dbReference type="PROSITE" id="PS51669">
    <property type="entry name" value="4FE4S_MOW_BIS_MGD"/>
    <property type="match status" value="1"/>
</dbReference>
<dbReference type="KEGG" id="cace:CACET_c37480"/>
<sequence>MKTFKTACPLDCFDVCSIEVDMKEGKLTAVRGDAGDPITKGFLCKKGNSLLERLNHRTRVTTPLKKVEGQWITISWEKAIQEIGDALLEIKTTHGSDSLIHYSESGHGGLLKNIDTAFFSGYGGVTTPEGSLCWGAGIEAQLLDFGDVLGHDPHDHLNAETILVWGRNPSFTNVHLVPFLKEAQKKGAKLVVIDPVRTATAALADYYYQVKPEADGDLALAMAKIILQEGKYDTAFVETHCIGFSGFKEFIDGLQLSQLIKATGLTEEEVYQLTAVYSQQKPSCIILGYGLQRYRRGGNNIRFIDALGALTGNLGLSGGGVSYANRSIAKFIDWDYIKNHPPLSPTFKRPLFSKYVLEEKKDKIQGIFVTKSNVVLQLPNTQRAIEAFKSIPFKVVIDHFITDTAALSDYILPCTGIYEEEDFMFSSMWHSYFTHTEKILPAPKNTKHEFEIFHLLAEYMEMKDFLRNYSDPQRYLERGLAPLLEKLDCNLEAIKGKRLKLEVGDIPWQDKQFATPSKRFEFILPQQDVLEKSTIDKPHYPLQFLTLHPKASLHSQHFIDIEENRLPEAFVNKSTLEKWHLKEGQEAMLISPQGELKVKILIDDGVGHDIVISYEGWWLKNQGVNSLTPEGVSDIGDQAIYNNCRCKIAAI</sequence>
<comment type="similarity">
    <text evidence="1">Belongs to the prokaryotic molybdopterin-containing oxidoreductase family.</text>
</comment>
<dbReference type="CDD" id="cd02766">
    <property type="entry name" value="MopB_3"/>
    <property type="match status" value="1"/>
</dbReference>
<dbReference type="Gene3D" id="3.40.228.10">
    <property type="entry name" value="Dimethylsulfoxide Reductase, domain 2"/>
    <property type="match status" value="1"/>
</dbReference>
<dbReference type="RefSeq" id="WP_044825517.1">
    <property type="nucleotide sequence ID" value="NZ_CP009687.1"/>
</dbReference>
<dbReference type="Gene3D" id="2.40.40.20">
    <property type="match status" value="1"/>
</dbReference>
<evidence type="ECO:0000313" key="5">
    <source>
        <dbReference type="EMBL" id="AKL97176.1"/>
    </source>
</evidence>
<dbReference type="EMBL" id="CP009687">
    <property type="protein sequence ID" value="AKL97176.1"/>
    <property type="molecule type" value="Genomic_DNA"/>
</dbReference>
<dbReference type="InterPro" id="IPR009010">
    <property type="entry name" value="Asp_de-COase-like_dom_sf"/>
</dbReference>
<keyword evidence="6" id="KW-1185">Reference proteome</keyword>